<organism evidence="5 6">
    <name type="scientific">Streptomyces brasiliscabiei</name>
    <dbReference type="NCBI Taxonomy" id="2736302"/>
    <lineage>
        <taxon>Bacteria</taxon>
        <taxon>Bacillati</taxon>
        <taxon>Actinomycetota</taxon>
        <taxon>Actinomycetes</taxon>
        <taxon>Kitasatosporales</taxon>
        <taxon>Streptomycetaceae</taxon>
        <taxon>Streptomyces</taxon>
    </lineage>
</organism>
<dbReference type="SUPFAM" id="SSF52540">
    <property type="entry name" value="P-loop containing nucleoside triphosphate hydrolases"/>
    <property type="match status" value="1"/>
</dbReference>
<dbReference type="PANTHER" id="PTHR43875:SF1">
    <property type="entry name" value="OSMOPROTECTIVE COMPOUNDS UPTAKE ATP-BINDING PROTEIN GGTA"/>
    <property type="match status" value="1"/>
</dbReference>
<dbReference type="InterPro" id="IPR013611">
    <property type="entry name" value="Transp-assoc_OB_typ2"/>
</dbReference>
<keyword evidence="3 5" id="KW-0067">ATP-binding</keyword>
<dbReference type="RefSeq" id="WP_336540301.1">
    <property type="nucleotide sequence ID" value="NZ_JBBAYL010000007.1"/>
</dbReference>
<keyword evidence="1" id="KW-0813">Transport</keyword>
<dbReference type="PROSITE" id="PS00211">
    <property type="entry name" value="ABC_TRANSPORTER_1"/>
    <property type="match status" value="1"/>
</dbReference>
<dbReference type="SMART" id="SM00382">
    <property type="entry name" value="AAA"/>
    <property type="match status" value="1"/>
</dbReference>
<keyword evidence="2" id="KW-0547">Nucleotide-binding</keyword>
<evidence type="ECO:0000256" key="2">
    <source>
        <dbReference type="ARBA" id="ARBA00022741"/>
    </source>
</evidence>
<accession>A0ABU8GFS0</accession>
<dbReference type="InterPro" id="IPR003439">
    <property type="entry name" value="ABC_transporter-like_ATP-bd"/>
</dbReference>
<sequence>MSHVRIEGLTKRFAGKPPAVAVDDLSLEIEPGEFVVLLGPSGCGKTTTLRCLAGLETPDEGRISLGDRSVLDVHGKVNLPPNKRRIGMVFQSYALWPHMTVRRNIGYPLRTRRVPRDQARERIEEAAGLVDCAALLDRYPAQLSGGQQQRVALARGLAARPDLVLFDEPLSNLDARLRDQVRAQLHELHARLGFTAVFVTHDQSEALALGDRLAIMKAGRIEQLDTPQRVFEEPATEYVAGFIGMSDRLSLRRSGEGWTVVGGPDTDGRVGTAGAAGTASAAAGDVVGELPVPRSHDEVSVRLRPDDLLLRPVEEKPPGHGVGLAAEVVDAQFGGRHMDVVVTVAGNRLHARAPLTGAPWARGLSRGQRVTAWFAKDAAIYYDADGVRTPAHAPAAPVGA</sequence>
<dbReference type="InterPro" id="IPR027417">
    <property type="entry name" value="P-loop_NTPase"/>
</dbReference>
<evidence type="ECO:0000313" key="5">
    <source>
        <dbReference type="EMBL" id="MEI5612031.1"/>
    </source>
</evidence>
<dbReference type="PANTHER" id="PTHR43875">
    <property type="entry name" value="MALTODEXTRIN IMPORT ATP-BINDING PROTEIN MSMX"/>
    <property type="match status" value="1"/>
</dbReference>
<dbReference type="InterPro" id="IPR008995">
    <property type="entry name" value="Mo/tungstate-bd_C_term_dom"/>
</dbReference>
<evidence type="ECO:0000259" key="4">
    <source>
        <dbReference type="PROSITE" id="PS50893"/>
    </source>
</evidence>
<reference evidence="5 6" key="1">
    <citation type="submission" date="2024-03" db="EMBL/GenBank/DDBJ databases">
        <title>First Report of Pectobacterium brasiliscabiei causing potato scab in china.</title>
        <authorList>
            <person name="Handique U."/>
        </authorList>
    </citation>
    <scope>NUCLEOTIDE SEQUENCE [LARGE SCALE GENOMIC DNA]</scope>
    <source>
        <strain evidence="5 6">ZRIMU1503</strain>
    </source>
</reference>
<dbReference type="InterPro" id="IPR003593">
    <property type="entry name" value="AAA+_ATPase"/>
</dbReference>
<evidence type="ECO:0000256" key="1">
    <source>
        <dbReference type="ARBA" id="ARBA00022448"/>
    </source>
</evidence>
<protein>
    <submittedName>
        <fullName evidence="5">ABC transporter ATP-binding protein</fullName>
    </submittedName>
</protein>
<dbReference type="Pfam" id="PF08402">
    <property type="entry name" value="TOBE_2"/>
    <property type="match status" value="1"/>
</dbReference>
<proteinExistence type="predicted"/>
<keyword evidence="6" id="KW-1185">Reference proteome</keyword>
<gene>
    <name evidence="5" type="ORF">WB403_22995</name>
</gene>
<evidence type="ECO:0000256" key="3">
    <source>
        <dbReference type="ARBA" id="ARBA00022840"/>
    </source>
</evidence>
<dbReference type="InterPro" id="IPR047641">
    <property type="entry name" value="ABC_transpr_MalK/UgpC-like"/>
</dbReference>
<comment type="caution">
    <text evidence="5">The sequence shown here is derived from an EMBL/GenBank/DDBJ whole genome shotgun (WGS) entry which is preliminary data.</text>
</comment>
<evidence type="ECO:0000313" key="6">
    <source>
        <dbReference type="Proteomes" id="UP001365781"/>
    </source>
</evidence>
<dbReference type="Gene3D" id="3.40.50.300">
    <property type="entry name" value="P-loop containing nucleotide triphosphate hydrolases"/>
    <property type="match status" value="1"/>
</dbReference>
<dbReference type="SUPFAM" id="SSF50331">
    <property type="entry name" value="MOP-like"/>
    <property type="match status" value="1"/>
</dbReference>
<dbReference type="Proteomes" id="UP001365781">
    <property type="component" value="Unassembled WGS sequence"/>
</dbReference>
<dbReference type="InterPro" id="IPR017871">
    <property type="entry name" value="ABC_transporter-like_CS"/>
</dbReference>
<dbReference type="EMBL" id="JBBAYM010000015">
    <property type="protein sequence ID" value="MEI5612031.1"/>
    <property type="molecule type" value="Genomic_DNA"/>
</dbReference>
<feature type="domain" description="ABC transporter" evidence="4">
    <location>
        <begin position="4"/>
        <end position="243"/>
    </location>
</feature>
<name>A0ABU8GFS0_9ACTN</name>
<dbReference type="Pfam" id="PF00005">
    <property type="entry name" value="ABC_tran"/>
    <property type="match status" value="1"/>
</dbReference>
<dbReference type="GO" id="GO:0005524">
    <property type="term" value="F:ATP binding"/>
    <property type="evidence" value="ECO:0007669"/>
    <property type="project" value="UniProtKB-KW"/>
</dbReference>
<dbReference type="PROSITE" id="PS50893">
    <property type="entry name" value="ABC_TRANSPORTER_2"/>
    <property type="match status" value="1"/>
</dbReference>